<feature type="active site" description="Charge relay system" evidence="5">
    <location>
        <position position="55"/>
    </location>
</feature>
<dbReference type="HOGENOM" id="CLU_566034_0_0_3"/>
<dbReference type="GO" id="GO:0006508">
    <property type="term" value="P:proteolysis"/>
    <property type="evidence" value="ECO:0007669"/>
    <property type="project" value="UniProtKB-KW"/>
</dbReference>
<dbReference type="InterPro" id="IPR022398">
    <property type="entry name" value="Peptidase_S8_His-AS"/>
</dbReference>
<dbReference type="PROSITE" id="PS51892">
    <property type="entry name" value="SUBTILASE"/>
    <property type="match status" value="1"/>
</dbReference>
<dbReference type="SUPFAM" id="SSF52743">
    <property type="entry name" value="Subtilisin-like"/>
    <property type="match status" value="1"/>
</dbReference>
<proteinExistence type="inferred from homology"/>
<evidence type="ECO:0000313" key="8">
    <source>
        <dbReference type="EMBL" id="ABM77782.1"/>
    </source>
</evidence>
<name>A2C8H2_PROM3</name>
<dbReference type="PROSITE" id="PS00137">
    <property type="entry name" value="SUBTILASE_HIS"/>
    <property type="match status" value="1"/>
</dbReference>
<dbReference type="InterPro" id="IPR000209">
    <property type="entry name" value="Peptidase_S8/S53_dom"/>
</dbReference>
<dbReference type="Proteomes" id="UP000002274">
    <property type="component" value="Chromosome"/>
</dbReference>
<comment type="similarity">
    <text evidence="1 5 6">Belongs to the peptidase S8 family.</text>
</comment>
<dbReference type="GO" id="GO:0004252">
    <property type="term" value="F:serine-type endopeptidase activity"/>
    <property type="evidence" value="ECO:0007669"/>
    <property type="project" value="UniProtKB-UniRule"/>
</dbReference>
<dbReference type="STRING" id="59922.P9303_10331"/>
<keyword evidence="4 5" id="KW-0720">Serine protease</keyword>
<dbReference type="Gene3D" id="3.40.50.200">
    <property type="entry name" value="Peptidase S8/S53 domain"/>
    <property type="match status" value="1"/>
</dbReference>
<dbReference type="KEGG" id="pmf:P9303_10331"/>
<dbReference type="Pfam" id="PF00082">
    <property type="entry name" value="Peptidase_S8"/>
    <property type="match status" value="1"/>
</dbReference>
<dbReference type="PANTHER" id="PTHR43806">
    <property type="entry name" value="PEPTIDASE S8"/>
    <property type="match status" value="1"/>
</dbReference>
<dbReference type="PANTHER" id="PTHR43806:SF11">
    <property type="entry name" value="CEREVISIN-RELATED"/>
    <property type="match status" value="1"/>
</dbReference>
<dbReference type="RefSeq" id="WP_011825686.1">
    <property type="nucleotide sequence ID" value="NC_008820.1"/>
</dbReference>
<evidence type="ECO:0000259" key="7">
    <source>
        <dbReference type="Pfam" id="PF00082"/>
    </source>
</evidence>
<dbReference type="EMBL" id="CP000554">
    <property type="protein sequence ID" value="ABM77782.1"/>
    <property type="molecule type" value="Genomic_DNA"/>
</dbReference>
<dbReference type="InterPro" id="IPR023828">
    <property type="entry name" value="Peptidase_S8_Ser-AS"/>
</dbReference>
<dbReference type="InterPro" id="IPR015500">
    <property type="entry name" value="Peptidase_S8_subtilisin-rel"/>
</dbReference>
<evidence type="ECO:0000256" key="6">
    <source>
        <dbReference type="RuleBase" id="RU003355"/>
    </source>
</evidence>
<evidence type="ECO:0000256" key="3">
    <source>
        <dbReference type="ARBA" id="ARBA00022801"/>
    </source>
</evidence>
<dbReference type="AlphaFoldDB" id="A2C8H2"/>
<protein>
    <recommendedName>
        <fullName evidence="7">Peptidase S8/S53 domain-containing protein</fullName>
    </recommendedName>
</protein>
<sequence length="482" mass="52769">MSNWWEEPYFNTLWAFGSNPNDDNVGAIDAFQQWAGPADGITDLSIGQNIIAIIDSGVHYTHEDLADNILINKAEIPDNQIDDDQNGYVDDYYGYNFVDNNGNPSDDSKNGHGTHVAGIAAAAANDLGIVGTNPAAKILPIKVHDKNVDVKYSSLIASINYAVIRGAKVINMSLGVAQPYEPLYEAIQLAEENGCLFIVSVGNDDRDIDKQDPMYPASYRMESGIKVAASNKNGQRVMAGGPWSDPPYSPRWGSNYGKQSVDLFAPGIDIYSTVNTSDIAYGYMSGTSMATPLVAGIASSFWARNSDLSASEVKARILSSVDVPEEAFDGDTVTGGRINMEGLNQGIIGISSKTSSHEFTSTTNSFSHVERYQKEMDITNWVTPANLNFHDSDDLKGKTVIGLLSDEIRDKEKVVNDLAKDIKTGQKELKHIDFFKSMEALEHSICTIKLSDQDGAQPKDAIETLFNEFGYTRFYFDNEVII</sequence>
<keyword evidence="3 5" id="KW-0378">Hydrolase</keyword>
<feature type="domain" description="Peptidase S8/S53" evidence="7">
    <location>
        <begin position="50"/>
        <end position="321"/>
    </location>
</feature>
<evidence type="ECO:0000256" key="2">
    <source>
        <dbReference type="ARBA" id="ARBA00022670"/>
    </source>
</evidence>
<accession>A2C8H2</accession>
<evidence type="ECO:0000313" key="9">
    <source>
        <dbReference type="Proteomes" id="UP000002274"/>
    </source>
</evidence>
<feature type="active site" description="Charge relay system" evidence="5">
    <location>
        <position position="112"/>
    </location>
</feature>
<dbReference type="PROSITE" id="PS00136">
    <property type="entry name" value="SUBTILASE_ASP"/>
    <property type="match status" value="1"/>
</dbReference>
<dbReference type="InterPro" id="IPR036852">
    <property type="entry name" value="Peptidase_S8/S53_dom_sf"/>
</dbReference>
<keyword evidence="2 5" id="KW-0645">Protease</keyword>
<evidence type="ECO:0000256" key="5">
    <source>
        <dbReference type="PROSITE-ProRule" id="PRU01240"/>
    </source>
</evidence>
<dbReference type="CDD" id="cd07473">
    <property type="entry name" value="Peptidases_S8_Subtilisin_like"/>
    <property type="match status" value="1"/>
</dbReference>
<evidence type="ECO:0000256" key="4">
    <source>
        <dbReference type="ARBA" id="ARBA00022825"/>
    </source>
</evidence>
<feature type="active site" description="Charge relay system" evidence="5">
    <location>
        <position position="288"/>
    </location>
</feature>
<gene>
    <name evidence="8" type="ordered locus">P9303_10331</name>
</gene>
<evidence type="ECO:0000256" key="1">
    <source>
        <dbReference type="ARBA" id="ARBA00011073"/>
    </source>
</evidence>
<organism evidence="8 9">
    <name type="scientific">Prochlorococcus marinus (strain MIT 9303)</name>
    <dbReference type="NCBI Taxonomy" id="59922"/>
    <lineage>
        <taxon>Bacteria</taxon>
        <taxon>Bacillati</taxon>
        <taxon>Cyanobacteriota</taxon>
        <taxon>Cyanophyceae</taxon>
        <taxon>Synechococcales</taxon>
        <taxon>Prochlorococcaceae</taxon>
        <taxon>Prochlorococcus</taxon>
    </lineage>
</organism>
<dbReference type="InterPro" id="IPR050131">
    <property type="entry name" value="Peptidase_S8_subtilisin-like"/>
</dbReference>
<reference evidence="8 9" key="1">
    <citation type="journal article" date="2007" name="PLoS Genet.">
        <title>Patterns and implications of gene gain and loss in the evolution of Prochlorococcus.</title>
        <authorList>
            <person name="Kettler G.C."/>
            <person name="Martiny A.C."/>
            <person name="Huang K."/>
            <person name="Zucker J."/>
            <person name="Coleman M.L."/>
            <person name="Rodrigue S."/>
            <person name="Chen F."/>
            <person name="Lapidus A."/>
            <person name="Ferriera S."/>
            <person name="Johnson J."/>
            <person name="Steglich C."/>
            <person name="Church G.M."/>
            <person name="Richardson P."/>
            <person name="Chisholm S.W."/>
        </authorList>
    </citation>
    <scope>NUCLEOTIDE SEQUENCE [LARGE SCALE GENOMIC DNA]</scope>
    <source>
        <strain evidence="8 9">MIT 9303</strain>
    </source>
</reference>
<dbReference type="PROSITE" id="PS00138">
    <property type="entry name" value="SUBTILASE_SER"/>
    <property type="match status" value="1"/>
</dbReference>
<dbReference type="PRINTS" id="PR00723">
    <property type="entry name" value="SUBTILISIN"/>
</dbReference>
<dbReference type="InterPro" id="IPR023827">
    <property type="entry name" value="Peptidase_S8_Asp-AS"/>
</dbReference>
<dbReference type="InterPro" id="IPR034204">
    <property type="entry name" value="PfSUB1-like_cat_dom"/>
</dbReference>